<dbReference type="EMBL" id="AE017126">
    <property type="protein sequence ID" value="AAP99669.1"/>
    <property type="molecule type" value="Genomic_DNA"/>
</dbReference>
<organism evidence="2 3">
    <name type="scientific">Prochlorococcus marinus (strain SARG / CCMP1375 / SS120)</name>
    <dbReference type="NCBI Taxonomy" id="167539"/>
    <lineage>
        <taxon>Bacteria</taxon>
        <taxon>Bacillati</taxon>
        <taxon>Cyanobacteriota</taxon>
        <taxon>Cyanophyceae</taxon>
        <taxon>Synechococcales</taxon>
        <taxon>Prochlorococcaceae</taxon>
        <taxon>Prochlorococcus</taxon>
    </lineage>
</organism>
<name>Q7VCW5_PROMA</name>
<dbReference type="OrthoDB" id="9991640at2"/>
<protein>
    <submittedName>
        <fullName evidence="2">Uncharacterized protein</fullName>
    </submittedName>
</protein>
<evidence type="ECO:0000313" key="2">
    <source>
        <dbReference type="EMBL" id="AAP99669.1"/>
    </source>
</evidence>
<keyword evidence="1" id="KW-0175">Coiled coil</keyword>
<dbReference type="HOGENOM" id="CLU_1738907_0_0_3"/>
<sequence>MSNNIFYKALAAVSTAGILVIAGMQVSTALKKGNNADDQLAKTMVDIKKARKDALAEVKSSQIEALNELKTAKKEAMKAIEKSSGRNDDGKIWLILVGIGQSIGGGVGIEKIEMENMEQCELQGALWSSSERLSNNKNKKVRNVRYECITGK</sequence>
<evidence type="ECO:0000256" key="1">
    <source>
        <dbReference type="SAM" id="Coils"/>
    </source>
</evidence>
<dbReference type="PATRIC" id="fig|167539.5.peg.646"/>
<reference evidence="2 3" key="1">
    <citation type="journal article" date="2003" name="Proc. Natl. Acad. Sci. U.S.A.">
        <title>Genome sequence of the cyanobacterium Prochlorococcus marinus SS120, a nearly minimal oxyphototrophic genome.</title>
        <authorList>
            <person name="Dufresne A."/>
            <person name="Salanoubat M."/>
            <person name="Partensky F."/>
            <person name="Artiguenave F."/>
            <person name="Axmann I.M."/>
            <person name="Barbe V."/>
            <person name="Duprat S."/>
            <person name="Galperin M.Y."/>
            <person name="Koonin E.V."/>
            <person name="Le Gall F."/>
            <person name="Makarova K.S."/>
            <person name="Ostrowski M."/>
            <person name="Oztas S."/>
            <person name="Robert C."/>
            <person name="Rogozin I.B."/>
            <person name="Scanlan D.J."/>
            <person name="Tandeau de Marsac N."/>
            <person name="Weissenbach J."/>
            <person name="Wincker P."/>
            <person name="Wolf Y.I."/>
            <person name="Hess W.R."/>
        </authorList>
    </citation>
    <scope>NUCLEOTIDE SEQUENCE [LARGE SCALE GENOMIC DNA]</scope>
    <source>
        <strain evidence="3">SARG / CCMP1375 / SS120</strain>
    </source>
</reference>
<proteinExistence type="predicted"/>
<dbReference type="STRING" id="167539.Pro_0625"/>
<feature type="coiled-coil region" evidence="1">
    <location>
        <begin position="55"/>
        <end position="86"/>
    </location>
</feature>
<dbReference type="KEGG" id="pma:Pro_0625"/>
<dbReference type="RefSeq" id="WP_011124777.1">
    <property type="nucleotide sequence ID" value="NC_005042.1"/>
</dbReference>
<gene>
    <name evidence="2" type="ordered locus">Pro_0625</name>
</gene>
<accession>Q7VCW5</accession>
<dbReference type="AlphaFoldDB" id="Q7VCW5"/>
<dbReference type="EnsemblBacteria" id="AAP99669">
    <property type="protein sequence ID" value="AAP99669"/>
    <property type="gene ID" value="Pro_0625"/>
</dbReference>
<evidence type="ECO:0000313" key="3">
    <source>
        <dbReference type="Proteomes" id="UP000001420"/>
    </source>
</evidence>
<dbReference type="Proteomes" id="UP000001420">
    <property type="component" value="Chromosome"/>
</dbReference>
<keyword evidence="3" id="KW-1185">Reference proteome</keyword>